<organism evidence="1">
    <name type="scientific">Salmonella enterica</name>
    <name type="common">Salmonella choleraesuis</name>
    <dbReference type="NCBI Taxonomy" id="28901"/>
    <lineage>
        <taxon>Bacteria</taxon>
        <taxon>Pseudomonadati</taxon>
        <taxon>Pseudomonadota</taxon>
        <taxon>Gammaproteobacteria</taxon>
        <taxon>Enterobacterales</taxon>
        <taxon>Enterobacteriaceae</taxon>
        <taxon>Salmonella</taxon>
    </lineage>
</organism>
<dbReference type="Proteomes" id="UP000873581">
    <property type="component" value="Unassembled WGS sequence"/>
</dbReference>
<comment type="caution">
    <text evidence="1">The sequence shown here is derived from an EMBL/GenBank/DDBJ whole genome shotgun (WGS) entry which is preliminary data.</text>
</comment>
<reference evidence="1" key="1">
    <citation type="submission" date="2017-08" db="EMBL/GenBank/DDBJ databases">
        <title>Whole genome sequencing of Salmonella enterica.</title>
        <authorList>
            <person name="Bell R."/>
            <person name="Levy K."/>
        </authorList>
    </citation>
    <scope>NUCLEOTIDE SEQUENCE [LARGE SCALE GENOMIC DNA]</scope>
    <source>
        <strain evidence="1">CFSAN060805</strain>
    </source>
</reference>
<gene>
    <name evidence="1" type="ORF">CIC26_19585</name>
</gene>
<dbReference type="AlphaFoldDB" id="A0A2A6D7N3"/>
<sequence>MKMPRNAGLFCIRSKCASHARLLNTEPFRMTLEDAGLVIGAFLWAGILCDKVHHLKVITDEVPNSYGQWCVRSC</sequence>
<dbReference type="EMBL" id="NPLM01000008">
    <property type="protein sequence ID" value="PDN82710.1"/>
    <property type="molecule type" value="Genomic_DNA"/>
</dbReference>
<protein>
    <submittedName>
        <fullName evidence="1">Uncharacterized protein</fullName>
    </submittedName>
</protein>
<proteinExistence type="predicted"/>
<name>A0A2A6D7N3_SALER</name>
<evidence type="ECO:0000313" key="1">
    <source>
        <dbReference type="EMBL" id="PDN82710.1"/>
    </source>
</evidence>
<accession>A0A2A6D7N3</accession>